<feature type="domain" description="ZU5" evidence="5">
    <location>
        <begin position="427"/>
        <end position="558"/>
    </location>
</feature>
<keyword evidence="2" id="KW-0677">Repeat</keyword>
<dbReference type="SMART" id="SM00218">
    <property type="entry name" value="ZU5"/>
    <property type="match status" value="1"/>
</dbReference>
<evidence type="ECO:0000256" key="3">
    <source>
        <dbReference type="PIRSR" id="PIRSR619502-2"/>
    </source>
</evidence>
<evidence type="ECO:0000256" key="2">
    <source>
        <dbReference type="ARBA" id="ARBA00022737"/>
    </source>
</evidence>
<dbReference type="Gene3D" id="1.10.533.10">
    <property type="entry name" value="Death Domain, Fas"/>
    <property type="match status" value="1"/>
</dbReference>
<dbReference type="FunFam" id="1.10.533.10:FF:000088">
    <property type="entry name" value="P53-induced death domain protein 1"/>
    <property type="match status" value="1"/>
</dbReference>
<dbReference type="GeneTree" id="ENSGT00940000166188"/>
<dbReference type="PRINTS" id="PR00019">
    <property type="entry name" value="LEURICHRPT"/>
</dbReference>
<dbReference type="InterPro" id="IPR000488">
    <property type="entry name" value="Death_dom"/>
</dbReference>
<feature type="domain" description="Death" evidence="4">
    <location>
        <begin position="736"/>
        <end position="821"/>
    </location>
</feature>
<evidence type="ECO:0000259" key="4">
    <source>
        <dbReference type="PROSITE" id="PS50017"/>
    </source>
</evidence>
<dbReference type="InterPro" id="IPR001611">
    <property type="entry name" value="Leu-rich_rpt"/>
</dbReference>
<proteinExistence type="predicted"/>
<dbReference type="FunFam" id="2.60.220.30:FF:000011">
    <property type="entry name" value="P53-induced death domain protein 1"/>
    <property type="match status" value="1"/>
</dbReference>
<dbReference type="OMA" id="YPGGCHR"/>
<reference evidence="6" key="2">
    <citation type="submission" date="2025-09" db="UniProtKB">
        <authorList>
            <consortium name="Ensembl"/>
        </authorList>
    </citation>
    <scope>IDENTIFICATION</scope>
</reference>
<keyword evidence="7" id="KW-1185">Reference proteome</keyword>
<dbReference type="Proteomes" id="UP000261420">
    <property type="component" value="Unplaced"/>
</dbReference>
<dbReference type="SUPFAM" id="SSF47986">
    <property type="entry name" value="DEATH domain"/>
    <property type="match status" value="1"/>
</dbReference>
<dbReference type="STRING" id="41447.ENSSDUP00000026655"/>
<dbReference type="SMART" id="SM00364">
    <property type="entry name" value="LRR_BAC"/>
    <property type="match status" value="4"/>
</dbReference>
<evidence type="ECO:0000259" key="5">
    <source>
        <dbReference type="PROSITE" id="PS51145"/>
    </source>
</evidence>
<dbReference type="GO" id="GO:0007165">
    <property type="term" value="P:signal transduction"/>
    <property type="evidence" value="ECO:0007669"/>
    <property type="project" value="InterPro"/>
</dbReference>
<accession>A0A3B4V9H0</accession>
<feature type="site" description="Cleavage; by autolysis" evidence="3">
    <location>
        <begin position="417"/>
        <end position="418"/>
    </location>
</feature>
<keyword evidence="1" id="KW-0433">Leucine-rich repeat</keyword>
<dbReference type="InterPro" id="IPR032675">
    <property type="entry name" value="LRR_dom_sf"/>
</dbReference>
<evidence type="ECO:0000313" key="7">
    <source>
        <dbReference type="Proteomes" id="UP000261420"/>
    </source>
</evidence>
<dbReference type="Pfam" id="PF00531">
    <property type="entry name" value="Death"/>
    <property type="match status" value="1"/>
</dbReference>
<dbReference type="InterPro" id="IPR050216">
    <property type="entry name" value="LRR_domain-containing"/>
</dbReference>
<evidence type="ECO:0000256" key="1">
    <source>
        <dbReference type="ARBA" id="ARBA00022614"/>
    </source>
</evidence>
<dbReference type="InterPro" id="IPR000906">
    <property type="entry name" value="ZU5_dom"/>
</dbReference>
<dbReference type="AlphaFoldDB" id="A0A3B4V9H0"/>
<dbReference type="Gene3D" id="3.80.10.10">
    <property type="entry name" value="Ribonuclease Inhibitor"/>
    <property type="match status" value="1"/>
</dbReference>
<dbReference type="GO" id="GO:0006974">
    <property type="term" value="P:DNA damage response"/>
    <property type="evidence" value="ECO:0007669"/>
    <property type="project" value="InterPro"/>
</dbReference>
<sequence>SSSSSSSVLSLTPPLPPSVELSAVLTDTRLTLDVYQGGASALPLLWASIPGQLKGLQYLRLGSEDKPGLDDALDVVPHLTELRSLAIRYCFYDSQGDPLPGLLTTLPTTLSTLSHLVHLDLSFNQLSSLPSCMFSIPALTSLLLCHNCLSALPPDLGQLSSLTYLSLLGNELVSLPPSLGQLKALQTLDVSHNLLQHLPDEIGSLEDLVKLELSHNKLKRLPETMSLLSLRELVIYSNDLRLIPHCLNKLPLLKIDVRDNPLGQPPTPPPLPPTPLAEPKIPELHLGFKQHFCVSSAGCHVFLPGGAELLFPPGCLVKTTRLEWCEKRPERKWVWLEEHDILLSRPLELRPHGITFLKPVEVCVPYHRAKRREVVVRRFDGHSWSTLPTDLRRGSDNHSSHPGGRPARLACCSVRQFSWFMAVSCPVKDSCSVTPAGALLVSSSDPGIKLHFPPDSTVQTRTITLQVLQVSVSEVQTLCGDPQARVSPLLCLSQTPNVHFLQPVKVQIPLPPGVTHTVDTTCLHLLHGDPTAQTWTDITSQVSLYVTHLYAIFYITHFSYWLWYTTQRCVSGVVRKVYQRLKQFKVQFLVLQRKTDPSQVLLQCLPANKVEGRVQSLSEQYDGPQPSDLCDLLEGEQFFAGFERGLDISARPDCVHGRLCFEFYSSLKNLKEVYICPALGQSGPVRGQVSFYRGEIPSNLPEEVARKRKGHDSQWLATLPLRLPLNLGDPESGYLTEANLLSISLQIGQDWRVIGINLGLSYQELDRIQYKHDNLGALVLDVLFHWARGQRNAGPGAVSRLVAAMVESGRRDLADEIEDIVSIGRRKYSESLRRVGLEA</sequence>
<dbReference type="Pfam" id="PF00791">
    <property type="entry name" value="ZU5"/>
    <property type="match status" value="1"/>
</dbReference>
<dbReference type="SUPFAM" id="SSF52058">
    <property type="entry name" value="L domain-like"/>
    <property type="match status" value="1"/>
</dbReference>
<feature type="site" description="Cleavage; by autolysis" evidence="3">
    <location>
        <begin position="558"/>
        <end position="559"/>
    </location>
</feature>
<dbReference type="GO" id="GO:0005737">
    <property type="term" value="C:cytoplasm"/>
    <property type="evidence" value="ECO:0007669"/>
    <property type="project" value="TreeGrafter"/>
</dbReference>
<dbReference type="PANTHER" id="PTHR48051:SF39">
    <property type="entry name" value="P53-INDUCED DEATH DOMAIN PROTEIN 1"/>
    <property type="match status" value="1"/>
</dbReference>
<dbReference type="GO" id="GO:0006915">
    <property type="term" value="P:apoptotic process"/>
    <property type="evidence" value="ECO:0007669"/>
    <property type="project" value="InterPro"/>
</dbReference>
<name>A0A3B4V9H0_SERDU</name>
<dbReference type="PROSITE" id="PS51145">
    <property type="entry name" value="ZU5"/>
    <property type="match status" value="1"/>
</dbReference>
<dbReference type="PROSITE" id="PS50017">
    <property type="entry name" value="DEATH_DOMAIN"/>
    <property type="match status" value="1"/>
</dbReference>
<organism evidence="6 7">
    <name type="scientific">Seriola dumerili</name>
    <name type="common">Greater amberjack</name>
    <name type="synonym">Caranx dumerili</name>
    <dbReference type="NCBI Taxonomy" id="41447"/>
    <lineage>
        <taxon>Eukaryota</taxon>
        <taxon>Metazoa</taxon>
        <taxon>Chordata</taxon>
        <taxon>Craniata</taxon>
        <taxon>Vertebrata</taxon>
        <taxon>Euteleostomi</taxon>
        <taxon>Actinopterygii</taxon>
        <taxon>Neopterygii</taxon>
        <taxon>Teleostei</taxon>
        <taxon>Neoteleostei</taxon>
        <taxon>Acanthomorphata</taxon>
        <taxon>Carangaria</taxon>
        <taxon>Carangiformes</taxon>
        <taxon>Carangidae</taxon>
        <taxon>Seriola</taxon>
    </lineage>
</organism>
<dbReference type="InterPro" id="IPR019502">
    <property type="entry name" value="Peptidase_S68_pidd"/>
</dbReference>
<dbReference type="Pfam" id="PF10461">
    <property type="entry name" value="Peptidase_S68"/>
    <property type="match status" value="1"/>
</dbReference>
<dbReference type="Ensembl" id="ENSSDUT00000027132.1">
    <property type="protein sequence ID" value="ENSSDUP00000026655.1"/>
    <property type="gene ID" value="ENSSDUG00000019313.1"/>
</dbReference>
<dbReference type="Pfam" id="PF13855">
    <property type="entry name" value="LRR_8"/>
    <property type="match status" value="1"/>
</dbReference>
<dbReference type="Pfam" id="PF00560">
    <property type="entry name" value="LRR_1"/>
    <property type="match status" value="1"/>
</dbReference>
<dbReference type="InterPro" id="IPR003591">
    <property type="entry name" value="Leu-rich_rpt_typical-subtyp"/>
</dbReference>
<dbReference type="PANTHER" id="PTHR48051">
    <property type="match status" value="1"/>
</dbReference>
<reference evidence="6" key="1">
    <citation type="submission" date="2025-08" db="UniProtKB">
        <authorList>
            <consortium name="Ensembl"/>
        </authorList>
    </citation>
    <scope>IDENTIFICATION</scope>
</reference>
<protein>
    <submittedName>
        <fullName evidence="6">P53-induced death domain protein 1</fullName>
    </submittedName>
</protein>
<evidence type="ECO:0000313" key="6">
    <source>
        <dbReference type="Ensembl" id="ENSSDUP00000026655.1"/>
    </source>
</evidence>
<dbReference type="Gene3D" id="2.60.220.30">
    <property type="match status" value="2"/>
</dbReference>
<dbReference type="PROSITE" id="PS51450">
    <property type="entry name" value="LRR"/>
    <property type="match status" value="3"/>
</dbReference>
<dbReference type="InterPro" id="IPR011029">
    <property type="entry name" value="DEATH-like_dom_sf"/>
</dbReference>
<dbReference type="SMART" id="SM00369">
    <property type="entry name" value="LRR_TYP"/>
    <property type="match status" value="6"/>
</dbReference>
<dbReference type="FunFam" id="3.80.10.10:FF:001086">
    <property type="entry name" value="P53-induced death domain protein 1"/>
    <property type="match status" value="1"/>
</dbReference>